<comment type="caution">
    <text evidence="1">The sequence shown here is derived from an EMBL/GenBank/DDBJ whole genome shotgun (WGS) entry which is preliminary data.</text>
</comment>
<accession>A0A6A4RWA0</accession>
<evidence type="ECO:0000313" key="1">
    <source>
        <dbReference type="EMBL" id="KAF0024475.1"/>
    </source>
</evidence>
<reference evidence="1 2" key="1">
    <citation type="submission" date="2019-06" db="EMBL/GenBank/DDBJ databases">
        <title>Draft genomes of female and male turbot (Scophthalmus maximus).</title>
        <authorList>
            <person name="Xu H."/>
            <person name="Xu X.-W."/>
            <person name="Shao C."/>
            <person name="Chen S."/>
        </authorList>
    </citation>
    <scope>NUCLEOTIDE SEQUENCE [LARGE SCALE GENOMIC DNA]</scope>
    <source>
        <strain evidence="1">Ysfricsl-2016a</strain>
        <tissue evidence="1">Blood</tissue>
    </source>
</reference>
<name>A0A6A4RWA0_SCOMX</name>
<dbReference type="EMBL" id="VEVO01000021">
    <property type="protein sequence ID" value="KAF0024475.1"/>
    <property type="molecule type" value="Genomic_DNA"/>
</dbReference>
<evidence type="ECO:0000313" key="2">
    <source>
        <dbReference type="Proteomes" id="UP000438429"/>
    </source>
</evidence>
<sequence>MNMRVHAMYTEQLLPSSCADYLIVMYTAAKITHDKMFSDSNNRKKASPGAPNARAQCGLIRAHYWKCKTDFRSKLRNNKLTDLFKRHQRRESTVAAKLNIIQRNLSCDKVTSERLSETTDVRLGQVLLSQVQQMCLEKQQRGSELLTRRSEQLMTKCRL</sequence>
<proteinExistence type="predicted"/>
<dbReference type="Proteomes" id="UP000438429">
    <property type="component" value="Unassembled WGS sequence"/>
</dbReference>
<gene>
    <name evidence="1" type="ORF">F2P81_023277</name>
</gene>
<organism evidence="1 2">
    <name type="scientific">Scophthalmus maximus</name>
    <name type="common">Turbot</name>
    <name type="synonym">Psetta maxima</name>
    <dbReference type="NCBI Taxonomy" id="52904"/>
    <lineage>
        <taxon>Eukaryota</taxon>
        <taxon>Metazoa</taxon>
        <taxon>Chordata</taxon>
        <taxon>Craniata</taxon>
        <taxon>Vertebrata</taxon>
        <taxon>Euteleostomi</taxon>
        <taxon>Actinopterygii</taxon>
        <taxon>Neopterygii</taxon>
        <taxon>Teleostei</taxon>
        <taxon>Neoteleostei</taxon>
        <taxon>Acanthomorphata</taxon>
        <taxon>Carangaria</taxon>
        <taxon>Pleuronectiformes</taxon>
        <taxon>Pleuronectoidei</taxon>
        <taxon>Scophthalmidae</taxon>
        <taxon>Scophthalmus</taxon>
    </lineage>
</organism>
<protein>
    <submittedName>
        <fullName evidence="1">Uncharacterized protein</fullName>
    </submittedName>
</protein>
<dbReference type="AlphaFoldDB" id="A0A6A4RWA0"/>